<dbReference type="GO" id="GO:0008762">
    <property type="term" value="F:UDP-N-acetylmuramate dehydrogenase activity"/>
    <property type="evidence" value="ECO:0007669"/>
    <property type="project" value="UniProtKB-UniRule"/>
</dbReference>
<comment type="similarity">
    <text evidence="5 20">Belongs to the MurB family.</text>
</comment>
<dbReference type="Pfam" id="PF01565">
    <property type="entry name" value="FAD_binding_4"/>
    <property type="match status" value="1"/>
</dbReference>
<protein>
    <recommendedName>
        <fullName evidence="7 20">UDP-N-acetylenolpyruvoylglucosamine reductase</fullName>
        <ecNumber evidence="6 20">1.3.1.98</ecNumber>
    </recommendedName>
    <alternativeName>
        <fullName evidence="18 20">UDP-N-acetylmuramate dehydrogenase</fullName>
    </alternativeName>
</protein>
<comment type="catalytic activity">
    <reaction evidence="19 20">
        <text>UDP-N-acetyl-alpha-D-muramate + NADP(+) = UDP-N-acetyl-3-O-(1-carboxyvinyl)-alpha-D-glucosamine + NADPH + H(+)</text>
        <dbReference type="Rhea" id="RHEA:12248"/>
        <dbReference type="ChEBI" id="CHEBI:15378"/>
        <dbReference type="ChEBI" id="CHEBI:57783"/>
        <dbReference type="ChEBI" id="CHEBI:58349"/>
        <dbReference type="ChEBI" id="CHEBI:68483"/>
        <dbReference type="ChEBI" id="CHEBI:70757"/>
        <dbReference type="EC" id="1.3.1.98"/>
    </reaction>
</comment>
<organism evidence="21 22">
    <name type="scientific">Avibacterium paragallinarum</name>
    <name type="common">Haemophilus gallinarum</name>
    <dbReference type="NCBI Taxonomy" id="728"/>
    <lineage>
        <taxon>Bacteria</taxon>
        <taxon>Pseudomonadati</taxon>
        <taxon>Pseudomonadota</taxon>
        <taxon>Gammaproteobacteria</taxon>
        <taxon>Pasteurellales</taxon>
        <taxon>Pasteurellaceae</taxon>
        <taxon>Avibacterium</taxon>
    </lineage>
</organism>
<dbReference type="NCBIfam" id="NF000755">
    <property type="entry name" value="PRK00046.1"/>
    <property type="match status" value="1"/>
</dbReference>
<comment type="function">
    <text evidence="2 20">Cell wall formation.</text>
</comment>
<feature type="active site" description="Proton donor" evidence="20">
    <location>
        <position position="228"/>
    </location>
</feature>
<accession>A0A0F5EYZ5</accession>
<dbReference type="SUPFAM" id="SSF56176">
    <property type="entry name" value="FAD-binding/transporter-associated domain-like"/>
    <property type="match status" value="1"/>
</dbReference>
<dbReference type="Pfam" id="PF02873">
    <property type="entry name" value="MurB_C"/>
    <property type="match status" value="1"/>
</dbReference>
<dbReference type="InterPro" id="IPR036318">
    <property type="entry name" value="FAD-bd_PCMH-like_sf"/>
</dbReference>
<dbReference type="PANTHER" id="PTHR21071:SF4">
    <property type="entry name" value="UDP-N-ACETYLENOLPYRUVOYLGLUCOSAMINE REDUCTASE"/>
    <property type="match status" value="1"/>
</dbReference>
<dbReference type="InterPro" id="IPR011601">
    <property type="entry name" value="MurB_C"/>
</dbReference>
<evidence type="ECO:0000256" key="18">
    <source>
        <dbReference type="ARBA" id="ARBA00031026"/>
    </source>
</evidence>
<proteinExistence type="inferred from homology"/>
<keyword evidence="8 20" id="KW-0963">Cytoplasm</keyword>
<dbReference type="InterPro" id="IPR036635">
    <property type="entry name" value="MurB_C_sf"/>
</dbReference>
<evidence type="ECO:0000256" key="9">
    <source>
        <dbReference type="ARBA" id="ARBA00022618"/>
    </source>
</evidence>
<dbReference type="GO" id="GO:0009252">
    <property type="term" value="P:peptidoglycan biosynthetic process"/>
    <property type="evidence" value="ECO:0007669"/>
    <property type="project" value="UniProtKB-UniRule"/>
</dbReference>
<dbReference type="Gene3D" id="3.30.43.10">
    <property type="entry name" value="Uridine Diphospho-n-acetylenolpyruvylglucosamine Reductase, domain 2"/>
    <property type="match status" value="1"/>
</dbReference>
<dbReference type="Gene3D" id="3.30.465.10">
    <property type="match status" value="1"/>
</dbReference>
<dbReference type="RefSeq" id="WP_046098087.1">
    <property type="nucleotide sequence ID" value="NZ_JBANLW010000050.1"/>
</dbReference>
<evidence type="ECO:0000256" key="7">
    <source>
        <dbReference type="ARBA" id="ARBA00015188"/>
    </source>
</evidence>
<feature type="active site" evidence="20">
    <location>
        <position position="158"/>
    </location>
</feature>
<keyword evidence="11 20" id="KW-0274">FAD</keyword>
<dbReference type="GO" id="GO:0008360">
    <property type="term" value="P:regulation of cell shape"/>
    <property type="evidence" value="ECO:0007669"/>
    <property type="project" value="UniProtKB-KW"/>
</dbReference>
<dbReference type="InterPro" id="IPR016167">
    <property type="entry name" value="FAD-bd_PCMH_sub1"/>
</dbReference>
<evidence type="ECO:0000256" key="8">
    <source>
        <dbReference type="ARBA" id="ARBA00022490"/>
    </source>
</evidence>
<keyword evidence="12 20" id="KW-0521">NADP</keyword>
<dbReference type="UniPathway" id="UPA00219"/>
<evidence type="ECO:0000256" key="14">
    <source>
        <dbReference type="ARBA" id="ARBA00022984"/>
    </source>
</evidence>
<dbReference type="NCBIfam" id="TIGR00179">
    <property type="entry name" value="murB"/>
    <property type="match status" value="1"/>
</dbReference>
<name>A0A0F5EYZ5_AVIPA</name>
<dbReference type="Proteomes" id="UP000254620">
    <property type="component" value="Unassembled WGS sequence"/>
</dbReference>
<evidence type="ECO:0000256" key="13">
    <source>
        <dbReference type="ARBA" id="ARBA00022960"/>
    </source>
</evidence>
<evidence type="ECO:0000256" key="10">
    <source>
        <dbReference type="ARBA" id="ARBA00022630"/>
    </source>
</evidence>
<evidence type="ECO:0000256" key="15">
    <source>
        <dbReference type="ARBA" id="ARBA00023002"/>
    </source>
</evidence>
<dbReference type="InterPro" id="IPR006094">
    <property type="entry name" value="Oxid_FAD_bind_N"/>
</dbReference>
<evidence type="ECO:0000256" key="2">
    <source>
        <dbReference type="ARBA" id="ARBA00003921"/>
    </source>
</evidence>
<keyword evidence="17 20" id="KW-0961">Cell wall biogenesis/degradation</keyword>
<evidence type="ECO:0000313" key="22">
    <source>
        <dbReference type="Proteomes" id="UP000254620"/>
    </source>
</evidence>
<dbReference type="SUPFAM" id="SSF56194">
    <property type="entry name" value="Uridine diphospho-N-Acetylenolpyruvylglucosamine reductase, MurB, C-terminal domain"/>
    <property type="match status" value="1"/>
</dbReference>
<dbReference type="InterPro" id="IPR003170">
    <property type="entry name" value="MurB"/>
</dbReference>
<evidence type="ECO:0000256" key="19">
    <source>
        <dbReference type="ARBA" id="ARBA00048914"/>
    </source>
</evidence>
<keyword evidence="13 20" id="KW-0133">Cell shape</keyword>
<evidence type="ECO:0000256" key="4">
    <source>
        <dbReference type="ARBA" id="ARBA00004752"/>
    </source>
</evidence>
<sequence>MENLKPYHTFGIDAKAKQVQKITALEQIVPLWQQASEQNLPVLLLGQGSNVLFVEDFNGVVAINALHGIEHRQDEAFHYLHVQGGENWHQLVQWSLQQGIYGLENLALIPGCAGSAPIQNIGAYGVEFKDVCDYVDVLNLTNGEVFSLSNADCQFGYRESVFKHQYKTGYMIVAVGLKLAKAWKPVLNYGTLSRFNTESVSAVEIFDEICQVRRAKLPDPQVFGNAGSFFKNPVISTALFEQLKSQYPEIPHYSQPDGTVKLAAGWLIDQCGLKGYQLGGAAVHQQQALVLINKAGASGKDIANLARHIRETVAAKFGVFLLPEVRFIGTDGEINSEQFISTQN</sequence>
<evidence type="ECO:0000256" key="17">
    <source>
        <dbReference type="ARBA" id="ARBA00023316"/>
    </source>
</evidence>
<evidence type="ECO:0000256" key="11">
    <source>
        <dbReference type="ARBA" id="ARBA00022827"/>
    </source>
</evidence>
<keyword evidence="14 20" id="KW-0573">Peptidoglycan synthesis</keyword>
<feature type="active site" evidence="20">
    <location>
        <position position="324"/>
    </location>
</feature>
<comment type="pathway">
    <text evidence="4 20">Cell wall biogenesis; peptidoglycan biosynthesis.</text>
</comment>
<dbReference type="eggNOG" id="COG0812">
    <property type="taxonomic scope" value="Bacteria"/>
</dbReference>
<keyword evidence="15 20" id="KW-0560">Oxidoreductase</keyword>
<dbReference type="EC" id="1.3.1.98" evidence="6 20"/>
<comment type="cofactor">
    <cofactor evidence="1 20">
        <name>FAD</name>
        <dbReference type="ChEBI" id="CHEBI:57692"/>
    </cofactor>
</comment>
<dbReference type="GO" id="GO:0005829">
    <property type="term" value="C:cytosol"/>
    <property type="evidence" value="ECO:0007669"/>
    <property type="project" value="TreeGrafter"/>
</dbReference>
<dbReference type="STRING" id="728.VY92_00865"/>
<evidence type="ECO:0000256" key="12">
    <source>
        <dbReference type="ARBA" id="ARBA00022857"/>
    </source>
</evidence>
<dbReference type="AlphaFoldDB" id="A0A0F5EYZ5"/>
<dbReference type="Gene3D" id="3.90.78.10">
    <property type="entry name" value="UDP-N-acetylenolpyruvoylglucosamine reductase, C-terminal domain"/>
    <property type="match status" value="1"/>
</dbReference>
<keyword evidence="10 20" id="KW-0285">Flavoprotein</keyword>
<evidence type="ECO:0000256" key="6">
    <source>
        <dbReference type="ARBA" id="ARBA00012518"/>
    </source>
</evidence>
<keyword evidence="9 20" id="KW-0132">Cell division</keyword>
<gene>
    <name evidence="20 21" type="primary">murB</name>
    <name evidence="21" type="ORF">NCTC10926_00219</name>
</gene>
<dbReference type="PANTHER" id="PTHR21071">
    <property type="entry name" value="UDP-N-ACETYLENOLPYRUVOYLGLUCOSAMINE REDUCTASE"/>
    <property type="match status" value="1"/>
</dbReference>
<evidence type="ECO:0000256" key="16">
    <source>
        <dbReference type="ARBA" id="ARBA00023306"/>
    </source>
</evidence>
<evidence type="ECO:0000313" key="21">
    <source>
        <dbReference type="EMBL" id="SUU96874.1"/>
    </source>
</evidence>
<evidence type="ECO:0000256" key="1">
    <source>
        <dbReference type="ARBA" id="ARBA00001974"/>
    </source>
</evidence>
<dbReference type="HAMAP" id="MF_00037">
    <property type="entry name" value="MurB"/>
    <property type="match status" value="1"/>
</dbReference>
<dbReference type="GO" id="GO:0071949">
    <property type="term" value="F:FAD binding"/>
    <property type="evidence" value="ECO:0007669"/>
    <property type="project" value="InterPro"/>
</dbReference>
<evidence type="ECO:0000256" key="20">
    <source>
        <dbReference type="HAMAP-Rule" id="MF_00037"/>
    </source>
</evidence>
<dbReference type="EMBL" id="UFSW01000001">
    <property type="protein sequence ID" value="SUU96874.1"/>
    <property type="molecule type" value="Genomic_DNA"/>
</dbReference>
<reference evidence="21 22" key="1">
    <citation type="submission" date="2018-06" db="EMBL/GenBank/DDBJ databases">
        <authorList>
            <consortium name="Pathogen Informatics"/>
            <person name="Doyle S."/>
        </authorList>
    </citation>
    <scope>NUCLEOTIDE SEQUENCE [LARGE SCALE GENOMIC DNA]</scope>
    <source>
        <strain evidence="21 22">NCTC10926</strain>
    </source>
</reference>
<dbReference type="GO" id="GO:0071555">
    <property type="term" value="P:cell wall organization"/>
    <property type="evidence" value="ECO:0007669"/>
    <property type="project" value="UniProtKB-KW"/>
</dbReference>
<evidence type="ECO:0000256" key="5">
    <source>
        <dbReference type="ARBA" id="ARBA00010485"/>
    </source>
</evidence>
<dbReference type="InterPro" id="IPR016166">
    <property type="entry name" value="FAD-bd_PCMH"/>
</dbReference>
<dbReference type="InterPro" id="IPR016169">
    <property type="entry name" value="FAD-bd_PCMH_sub2"/>
</dbReference>
<keyword evidence="16 20" id="KW-0131">Cell cycle</keyword>
<dbReference type="PROSITE" id="PS51387">
    <property type="entry name" value="FAD_PCMH"/>
    <property type="match status" value="1"/>
</dbReference>
<evidence type="ECO:0000256" key="3">
    <source>
        <dbReference type="ARBA" id="ARBA00004496"/>
    </source>
</evidence>
<comment type="subcellular location">
    <subcellularLocation>
        <location evidence="3 20">Cytoplasm</location>
    </subcellularLocation>
</comment>
<dbReference type="OrthoDB" id="9804753at2"/>
<dbReference type="GO" id="GO:0051301">
    <property type="term" value="P:cell division"/>
    <property type="evidence" value="ECO:0007669"/>
    <property type="project" value="UniProtKB-KW"/>
</dbReference>